<organism evidence="15 16">
    <name type="scientific">Geobacillus stearothermophilus</name>
    <name type="common">Bacillus stearothermophilus</name>
    <dbReference type="NCBI Taxonomy" id="1422"/>
    <lineage>
        <taxon>Bacteria</taxon>
        <taxon>Bacillati</taxon>
        <taxon>Bacillota</taxon>
        <taxon>Bacilli</taxon>
        <taxon>Bacillales</taxon>
        <taxon>Anoxybacillaceae</taxon>
        <taxon>Geobacillus</taxon>
    </lineage>
</organism>
<dbReference type="GO" id="GO:0006814">
    <property type="term" value="P:sodium ion transport"/>
    <property type="evidence" value="ECO:0007669"/>
    <property type="project" value="UniProtKB-KW"/>
</dbReference>
<name>A0A150MPU2_GEOSE</name>
<keyword evidence="9" id="KW-0406">Ion transport</keyword>
<evidence type="ECO:0000256" key="12">
    <source>
        <dbReference type="ARBA" id="ARBA00033708"/>
    </source>
</evidence>
<dbReference type="PANTHER" id="PTHR48086">
    <property type="entry name" value="SODIUM/PROLINE SYMPORTER-RELATED"/>
    <property type="match status" value="1"/>
</dbReference>
<gene>
    <name evidence="15" type="ORF">B4109_1732</name>
</gene>
<feature type="transmembrane region" description="Helical" evidence="14">
    <location>
        <begin position="141"/>
        <end position="159"/>
    </location>
</feature>
<comment type="caution">
    <text evidence="15">The sequence shown here is derived from an EMBL/GenBank/DDBJ whole genome shotgun (WGS) entry which is preliminary data.</text>
</comment>
<dbReference type="Proteomes" id="UP000075424">
    <property type="component" value="Unassembled WGS sequence"/>
</dbReference>
<protein>
    <recommendedName>
        <fullName evidence="17">Sodium/proline symporter</fullName>
    </recommendedName>
</protein>
<evidence type="ECO:0000256" key="11">
    <source>
        <dbReference type="ARBA" id="ARBA00023201"/>
    </source>
</evidence>
<evidence type="ECO:0000256" key="2">
    <source>
        <dbReference type="ARBA" id="ARBA00006434"/>
    </source>
</evidence>
<accession>A0A150MPU2</accession>
<evidence type="ECO:0000256" key="6">
    <source>
        <dbReference type="ARBA" id="ARBA00022847"/>
    </source>
</evidence>
<evidence type="ECO:0000256" key="8">
    <source>
        <dbReference type="ARBA" id="ARBA00023053"/>
    </source>
</evidence>
<evidence type="ECO:0000256" key="13">
    <source>
        <dbReference type="RuleBase" id="RU362091"/>
    </source>
</evidence>
<dbReference type="InterPro" id="IPR050277">
    <property type="entry name" value="Sodium:Solute_Symporter"/>
</dbReference>
<dbReference type="PANTHER" id="PTHR48086:SF3">
    <property type="entry name" value="SODIUM_PROLINE SYMPORTER"/>
    <property type="match status" value="1"/>
</dbReference>
<dbReference type="PROSITE" id="PS50283">
    <property type="entry name" value="NA_SOLUT_SYMP_3"/>
    <property type="match status" value="1"/>
</dbReference>
<keyword evidence="10 14" id="KW-0472">Membrane</keyword>
<evidence type="ECO:0000313" key="15">
    <source>
        <dbReference type="EMBL" id="KYD26500.1"/>
    </source>
</evidence>
<dbReference type="Gene3D" id="1.20.1730.10">
    <property type="entry name" value="Sodium/glucose cotransporter"/>
    <property type="match status" value="1"/>
</dbReference>
<reference evidence="15 16" key="1">
    <citation type="submission" date="2016-01" db="EMBL/GenBank/DDBJ databases">
        <title>Draft Genome Sequences of Seven Thermophilic Sporeformers Isolated from Foods.</title>
        <authorList>
            <person name="Berendsen E.M."/>
            <person name="Wells-Bennik M.H."/>
            <person name="Krawcyk A.O."/>
            <person name="De Jong A."/>
            <person name="Holsappel S."/>
            <person name="Eijlander R.T."/>
            <person name="Kuipers O.P."/>
        </authorList>
    </citation>
    <scope>NUCLEOTIDE SEQUENCE [LARGE SCALE GENOMIC DNA]</scope>
    <source>
        <strain evidence="15 16">B4109</strain>
    </source>
</reference>
<evidence type="ECO:0000313" key="16">
    <source>
        <dbReference type="Proteomes" id="UP000075424"/>
    </source>
</evidence>
<evidence type="ECO:0000256" key="1">
    <source>
        <dbReference type="ARBA" id="ARBA00004651"/>
    </source>
</evidence>
<evidence type="ECO:0008006" key="17">
    <source>
        <dbReference type="Google" id="ProtNLM"/>
    </source>
</evidence>
<feature type="transmembrane region" description="Helical" evidence="14">
    <location>
        <begin position="80"/>
        <end position="102"/>
    </location>
</feature>
<dbReference type="InterPro" id="IPR001734">
    <property type="entry name" value="Na/solute_symporter"/>
</dbReference>
<comment type="subcellular location">
    <subcellularLocation>
        <location evidence="1">Cell membrane</location>
        <topology evidence="1">Multi-pass membrane protein</topology>
    </subcellularLocation>
</comment>
<feature type="transmembrane region" description="Helical" evidence="14">
    <location>
        <begin position="55"/>
        <end position="74"/>
    </location>
</feature>
<dbReference type="EMBL" id="LQYV01000066">
    <property type="protein sequence ID" value="KYD26500.1"/>
    <property type="molecule type" value="Genomic_DNA"/>
</dbReference>
<dbReference type="Pfam" id="PF00474">
    <property type="entry name" value="SSF"/>
    <property type="match status" value="1"/>
</dbReference>
<keyword evidence="5 14" id="KW-0812">Transmembrane</keyword>
<dbReference type="GO" id="GO:0015293">
    <property type="term" value="F:symporter activity"/>
    <property type="evidence" value="ECO:0007669"/>
    <property type="project" value="UniProtKB-KW"/>
</dbReference>
<evidence type="ECO:0000256" key="5">
    <source>
        <dbReference type="ARBA" id="ARBA00022692"/>
    </source>
</evidence>
<dbReference type="AlphaFoldDB" id="A0A150MPU2"/>
<evidence type="ECO:0000256" key="3">
    <source>
        <dbReference type="ARBA" id="ARBA00022448"/>
    </source>
</evidence>
<sequence>MALDLLPPWLARVLLSSILAAIVTTSDSQLLVITSSISEDIVRRSLRLRLSEKRLVALSRAVVVIAGLLGLVLAMTSESLVYFIVSWAWAGIGCTLSPAILLSFFWKRYSGVGVIETIVAGFVSTVIWISSPLEAIVSSRFTTFAIALAAGVLFSLLFPDRQRTM</sequence>
<evidence type="ECO:0000256" key="14">
    <source>
        <dbReference type="SAM" id="Phobius"/>
    </source>
</evidence>
<keyword evidence="3" id="KW-0813">Transport</keyword>
<keyword evidence="4" id="KW-1003">Cell membrane</keyword>
<keyword evidence="6" id="KW-0769">Symport</keyword>
<comment type="catalytic activity">
    <reaction evidence="12">
        <text>L-proline(in) + Na(+)(in) = L-proline(out) + Na(+)(out)</text>
        <dbReference type="Rhea" id="RHEA:28967"/>
        <dbReference type="ChEBI" id="CHEBI:29101"/>
        <dbReference type="ChEBI" id="CHEBI:60039"/>
    </reaction>
</comment>
<keyword evidence="7 14" id="KW-1133">Transmembrane helix</keyword>
<evidence type="ECO:0000256" key="9">
    <source>
        <dbReference type="ARBA" id="ARBA00023065"/>
    </source>
</evidence>
<proteinExistence type="inferred from homology"/>
<evidence type="ECO:0000256" key="10">
    <source>
        <dbReference type="ARBA" id="ARBA00023136"/>
    </source>
</evidence>
<dbReference type="GO" id="GO:0005886">
    <property type="term" value="C:plasma membrane"/>
    <property type="evidence" value="ECO:0007669"/>
    <property type="project" value="UniProtKB-SubCell"/>
</dbReference>
<evidence type="ECO:0000256" key="7">
    <source>
        <dbReference type="ARBA" id="ARBA00022989"/>
    </source>
</evidence>
<dbReference type="InterPro" id="IPR038377">
    <property type="entry name" value="Na/Glc_symporter_sf"/>
</dbReference>
<keyword evidence="11" id="KW-0739">Sodium transport</keyword>
<feature type="transmembrane region" description="Helical" evidence="14">
    <location>
        <begin position="109"/>
        <end position="129"/>
    </location>
</feature>
<keyword evidence="8" id="KW-0915">Sodium</keyword>
<comment type="similarity">
    <text evidence="2 13">Belongs to the sodium:solute symporter (SSF) (TC 2.A.21) family.</text>
</comment>
<feature type="transmembrane region" description="Helical" evidence="14">
    <location>
        <begin position="13"/>
        <end position="34"/>
    </location>
</feature>
<evidence type="ECO:0000256" key="4">
    <source>
        <dbReference type="ARBA" id="ARBA00022475"/>
    </source>
</evidence>
<dbReference type="PATRIC" id="fig|1422.18.peg.3340"/>